<protein>
    <recommendedName>
        <fullName evidence="3">Urease accessory protein UreF</fullName>
    </recommendedName>
</protein>
<dbReference type="RefSeq" id="WP_163698126.1">
    <property type="nucleotide sequence ID" value="NZ_QXHD01000004.1"/>
</dbReference>
<keyword evidence="5" id="KW-1185">Reference proteome</keyword>
<comment type="subunit">
    <text evidence="3">UreD, UreF and UreG form a complex that acts as a GTP-hydrolysis-dependent molecular chaperone, activating the urease apoprotein by helping to assemble the nickel containing metallocenter of UreC. The UreE protein probably delivers the nickel.</text>
</comment>
<comment type="caution">
    <text evidence="4">The sequence shown here is derived from an EMBL/GenBank/DDBJ whole genome shotgun (WGS) entry which is preliminary data.</text>
</comment>
<dbReference type="Proteomes" id="UP000481033">
    <property type="component" value="Unassembled WGS sequence"/>
</dbReference>
<dbReference type="InterPro" id="IPR002639">
    <property type="entry name" value="UreF"/>
</dbReference>
<accession>A0A6M0RJX1</accession>
<reference evidence="4 5" key="1">
    <citation type="journal article" date="2020" name="Microb. Ecol.">
        <title>Ecogenomics of the Marine Benthic Filamentous Cyanobacterium Adonisia.</title>
        <authorList>
            <person name="Walter J.M."/>
            <person name="Coutinho F.H."/>
            <person name="Leomil L."/>
            <person name="Hargreaves P.I."/>
            <person name="Campeao M.E."/>
            <person name="Vieira V.V."/>
            <person name="Silva B.S."/>
            <person name="Fistarol G.O."/>
            <person name="Salomon P.S."/>
            <person name="Sawabe T."/>
            <person name="Mino S."/>
            <person name="Hosokawa M."/>
            <person name="Miyashita H."/>
            <person name="Maruyama F."/>
            <person name="van Verk M.C."/>
            <person name="Dutilh B.E."/>
            <person name="Thompson C.C."/>
            <person name="Thompson F.L."/>
        </authorList>
    </citation>
    <scope>NUCLEOTIDE SEQUENCE [LARGE SCALE GENOMIC DNA]</scope>
    <source>
        <strain evidence="4 5">CCMR0081</strain>
    </source>
</reference>
<evidence type="ECO:0000256" key="3">
    <source>
        <dbReference type="HAMAP-Rule" id="MF_01385"/>
    </source>
</evidence>
<evidence type="ECO:0000256" key="2">
    <source>
        <dbReference type="ARBA" id="ARBA00023186"/>
    </source>
</evidence>
<dbReference type="GO" id="GO:0016151">
    <property type="term" value="F:nickel cation binding"/>
    <property type="evidence" value="ECO:0007669"/>
    <property type="project" value="UniProtKB-UniRule"/>
</dbReference>
<gene>
    <name evidence="3" type="primary">ureF</name>
    <name evidence="4" type="ORF">DXZ20_10880</name>
</gene>
<keyword evidence="1 3" id="KW-0996">Nickel insertion</keyword>
<dbReference type="PANTHER" id="PTHR33620:SF1">
    <property type="entry name" value="UREASE ACCESSORY PROTEIN F"/>
    <property type="match status" value="1"/>
</dbReference>
<name>A0A6M0RJX1_9CYAN</name>
<proteinExistence type="inferred from homology"/>
<evidence type="ECO:0000313" key="5">
    <source>
        <dbReference type="Proteomes" id="UP000481033"/>
    </source>
</evidence>
<evidence type="ECO:0000313" key="4">
    <source>
        <dbReference type="EMBL" id="NEZ56170.1"/>
    </source>
</evidence>
<dbReference type="Gene3D" id="1.10.4190.10">
    <property type="entry name" value="Urease accessory protein UreF"/>
    <property type="match status" value="1"/>
</dbReference>
<comment type="function">
    <text evidence="3">Required for maturation of urease via the functional incorporation of the urease nickel metallocenter.</text>
</comment>
<evidence type="ECO:0000256" key="1">
    <source>
        <dbReference type="ARBA" id="ARBA00022988"/>
    </source>
</evidence>
<keyword evidence="3" id="KW-0963">Cytoplasm</keyword>
<dbReference type="GO" id="GO:0005737">
    <property type="term" value="C:cytoplasm"/>
    <property type="evidence" value="ECO:0007669"/>
    <property type="project" value="UniProtKB-SubCell"/>
</dbReference>
<dbReference type="AlphaFoldDB" id="A0A6M0RJX1"/>
<dbReference type="EMBL" id="QXHD01000004">
    <property type="protein sequence ID" value="NEZ56170.1"/>
    <property type="molecule type" value="Genomic_DNA"/>
</dbReference>
<dbReference type="Pfam" id="PF01730">
    <property type="entry name" value="UreF"/>
    <property type="match status" value="1"/>
</dbReference>
<comment type="similarity">
    <text evidence="3">Belongs to the UreF family.</text>
</comment>
<dbReference type="HAMAP" id="MF_01385">
    <property type="entry name" value="UreF"/>
    <property type="match status" value="1"/>
</dbReference>
<sequence length="226" mass="24925">MAITIDEQALLKLLQLSSPALPVGAFSYSEGLETLVMQGHLADGEALHSWLLQELRYGAVRLDVAIATRIHQNLNSPDQLAYWNQWLTASRDTAELRQQSWHMGRALVRLVCTLHPELQATFNACGTPCNFAVAFGIIAAHWQMDVHTMALGYLQSWAANLIGAAVKLVPLGQTDGQRCLLQLIPELRTAAATMVALQDDQLYVSGWGGAIASMQHETLYTRLFRS</sequence>
<keyword evidence="2 3" id="KW-0143">Chaperone</keyword>
<comment type="subcellular location">
    <subcellularLocation>
        <location evidence="3">Cytoplasm</location>
    </subcellularLocation>
</comment>
<dbReference type="PIRSF" id="PIRSF009467">
    <property type="entry name" value="Ureas_acces_UreF"/>
    <property type="match status" value="1"/>
</dbReference>
<dbReference type="PANTHER" id="PTHR33620">
    <property type="entry name" value="UREASE ACCESSORY PROTEIN F"/>
    <property type="match status" value="1"/>
</dbReference>
<dbReference type="InterPro" id="IPR038277">
    <property type="entry name" value="UreF_sf"/>
</dbReference>
<organism evidence="4 5">
    <name type="scientific">Adonisia turfae CCMR0081</name>
    <dbReference type="NCBI Taxonomy" id="2292702"/>
    <lineage>
        <taxon>Bacteria</taxon>
        <taxon>Bacillati</taxon>
        <taxon>Cyanobacteriota</taxon>
        <taxon>Adonisia</taxon>
        <taxon>Adonisia turfae</taxon>
    </lineage>
</organism>